<sequence length="422" mass="49807">FRIRDMKAEVTIILCFLHVFALNSADTCTRGEDVEFEECGDENNIEKSKYKAQPDKRWKKYIDKIEAAENAYEACPKDDSACSCHADVIKKDLSIWKDGISSAVFKEAKDKGTHYQIINHKLYREDNCMFPFRCSGVEHFILEIIKKLPDMEFILNPRDYPQSPKYHKKLPIFSFSKVLNDHYDITYPAWTFWEGGPAVWPIYPTGLGRWDEQRKIITKMAESLPWEEREDKAFFRGSRTSEERDPLVLLSRDQPDLVEAHYTKNQAWKSDRDTLGMPPAKEIKLEEHCKYRYLFNFRGVAASFRLKHLFLCNSLVFHVGPEETDKDWLEFFYPALRPWVHYIPVKQDLSDARELIEFAKANQHVAQEIAQRGKEFIWDHLRMKDVSCYWKKLLLKYAKLLKFTPTRNQDYKLVKPGRIPQP</sequence>
<dbReference type="EMBL" id="CAIIXF020000005">
    <property type="protein sequence ID" value="CAH1785040.1"/>
    <property type="molecule type" value="Genomic_DNA"/>
</dbReference>
<dbReference type="PANTHER" id="PTHR12203">
    <property type="entry name" value="KDEL LYS-ASP-GLU-LEU CONTAINING - RELATED"/>
    <property type="match status" value="1"/>
</dbReference>
<evidence type="ECO:0000256" key="1">
    <source>
        <dbReference type="ARBA" id="ARBA00010118"/>
    </source>
</evidence>
<comment type="caution">
    <text evidence="3">The sequence shown here is derived from an EMBL/GenBank/DDBJ whole genome shotgun (WGS) entry which is preliminary data.</text>
</comment>
<dbReference type="Proteomes" id="UP000749559">
    <property type="component" value="Unassembled WGS sequence"/>
</dbReference>
<organism evidence="3 4">
    <name type="scientific">Owenia fusiformis</name>
    <name type="common">Polychaete worm</name>
    <dbReference type="NCBI Taxonomy" id="6347"/>
    <lineage>
        <taxon>Eukaryota</taxon>
        <taxon>Metazoa</taxon>
        <taxon>Spiralia</taxon>
        <taxon>Lophotrochozoa</taxon>
        <taxon>Annelida</taxon>
        <taxon>Polychaeta</taxon>
        <taxon>Sedentaria</taxon>
        <taxon>Canalipalpata</taxon>
        <taxon>Sabellida</taxon>
        <taxon>Oweniida</taxon>
        <taxon>Oweniidae</taxon>
        <taxon>Owenia</taxon>
    </lineage>
</organism>
<dbReference type="InterPro" id="IPR006598">
    <property type="entry name" value="CAP10"/>
</dbReference>
<reference evidence="3" key="1">
    <citation type="submission" date="2022-03" db="EMBL/GenBank/DDBJ databases">
        <authorList>
            <person name="Martin C."/>
        </authorList>
    </citation>
    <scope>NUCLEOTIDE SEQUENCE</scope>
</reference>
<keyword evidence="2" id="KW-0808">Transferase</keyword>
<comment type="similarity">
    <text evidence="1">Belongs to the glycosyltransferase 90 family.</text>
</comment>
<evidence type="ECO:0000313" key="3">
    <source>
        <dbReference type="EMBL" id="CAH1785040.1"/>
    </source>
</evidence>
<evidence type="ECO:0000313" key="4">
    <source>
        <dbReference type="Proteomes" id="UP000749559"/>
    </source>
</evidence>
<dbReference type="Pfam" id="PF05686">
    <property type="entry name" value="Glyco_transf_90"/>
    <property type="match status" value="1"/>
</dbReference>
<dbReference type="SMART" id="SM00672">
    <property type="entry name" value="CAP10"/>
    <property type="match status" value="1"/>
</dbReference>
<keyword evidence="4" id="KW-1185">Reference proteome</keyword>
<dbReference type="GO" id="GO:0012505">
    <property type="term" value="C:endomembrane system"/>
    <property type="evidence" value="ECO:0007669"/>
    <property type="project" value="TreeGrafter"/>
</dbReference>
<dbReference type="GO" id="GO:0035251">
    <property type="term" value="F:UDP-glucosyltransferase activity"/>
    <property type="evidence" value="ECO:0007669"/>
    <property type="project" value="TreeGrafter"/>
</dbReference>
<accession>A0A8J1T4X3</accession>
<name>A0A8J1T4X3_OWEFU</name>
<feature type="non-terminal residue" evidence="3">
    <location>
        <position position="422"/>
    </location>
</feature>
<dbReference type="GO" id="GO:0006493">
    <property type="term" value="P:protein O-linked glycosylation"/>
    <property type="evidence" value="ECO:0007669"/>
    <property type="project" value="TreeGrafter"/>
</dbReference>
<gene>
    <name evidence="3" type="ORF">OFUS_LOCUS11148</name>
</gene>
<protein>
    <submittedName>
        <fullName evidence="3">Uncharacterized protein</fullName>
    </submittedName>
</protein>
<dbReference type="PANTHER" id="PTHR12203:SF35">
    <property type="entry name" value="PROTEIN O-GLUCOSYLTRANSFERASE 1"/>
    <property type="match status" value="1"/>
</dbReference>
<dbReference type="GO" id="GO:0035252">
    <property type="term" value="F:UDP-xylosyltransferase activity"/>
    <property type="evidence" value="ECO:0007669"/>
    <property type="project" value="TreeGrafter"/>
</dbReference>
<proteinExistence type="inferred from homology"/>
<evidence type="ECO:0000256" key="2">
    <source>
        <dbReference type="ARBA" id="ARBA00022679"/>
    </source>
</evidence>
<dbReference type="OrthoDB" id="202415at2759"/>
<dbReference type="InterPro" id="IPR051091">
    <property type="entry name" value="O-Glucosyltr/Glycosyltrsf_90"/>
</dbReference>
<dbReference type="AlphaFoldDB" id="A0A8J1T4X3"/>
<dbReference type="GO" id="GO:0045747">
    <property type="term" value="P:positive regulation of Notch signaling pathway"/>
    <property type="evidence" value="ECO:0007669"/>
    <property type="project" value="TreeGrafter"/>
</dbReference>